<evidence type="ECO:0000256" key="1">
    <source>
        <dbReference type="ARBA" id="ARBA00005466"/>
    </source>
</evidence>
<dbReference type="InterPro" id="IPR006094">
    <property type="entry name" value="Oxid_FAD_bind_N"/>
</dbReference>
<dbReference type="GO" id="GO:0016491">
    <property type="term" value="F:oxidoreductase activity"/>
    <property type="evidence" value="ECO:0007669"/>
    <property type="project" value="UniProtKB-KW"/>
</dbReference>
<dbReference type="Pfam" id="PF08031">
    <property type="entry name" value="BBE"/>
    <property type="match status" value="1"/>
</dbReference>
<evidence type="ECO:0000313" key="6">
    <source>
        <dbReference type="Proteomes" id="UP000054549"/>
    </source>
</evidence>
<dbReference type="InterPro" id="IPR012951">
    <property type="entry name" value="BBE"/>
</dbReference>
<dbReference type="Proteomes" id="UP000054549">
    <property type="component" value="Unassembled WGS sequence"/>
</dbReference>
<comment type="similarity">
    <text evidence="1">Belongs to the oxygen-dependent FAD-linked oxidoreductase family.</text>
</comment>
<dbReference type="InterPro" id="IPR016169">
    <property type="entry name" value="FAD-bd_PCMH_sub2"/>
</dbReference>
<dbReference type="HOGENOM" id="CLU_018354_4_4_1"/>
<gene>
    <name evidence="5" type="ORF">M378DRAFT_15104</name>
</gene>
<dbReference type="Gene3D" id="3.30.465.10">
    <property type="match status" value="1"/>
</dbReference>
<accession>A0A0C2S8I9</accession>
<dbReference type="PROSITE" id="PS51387">
    <property type="entry name" value="FAD_PCMH"/>
    <property type="match status" value="1"/>
</dbReference>
<evidence type="ECO:0000259" key="4">
    <source>
        <dbReference type="PROSITE" id="PS51387"/>
    </source>
</evidence>
<feature type="domain" description="FAD-binding PCMH-type" evidence="4">
    <location>
        <begin position="120"/>
        <end position="305"/>
    </location>
</feature>
<keyword evidence="3" id="KW-0732">Signal</keyword>
<protein>
    <recommendedName>
        <fullName evidence="4">FAD-binding PCMH-type domain-containing protein</fullName>
    </recommendedName>
</protein>
<keyword evidence="6" id="KW-1185">Reference proteome</keyword>
<name>A0A0C2S8I9_AMAMK</name>
<organism evidence="5 6">
    <name type="scientific">Amanita muscaria (strain Koide BX008)</name>
    <dbReference type="NCBI Taxonomy" id="946122"/>
    <lineage>
        <taxon>Eukaryota</taxon>
        <taxon>Fungi</taxon>
        <taxon>Dikarya</taxon>
        <taxon>Basidiomycota</taxon>
        <taxon>Agaricomycotina</taxon>
        <taxon>Agaricomycetes</taxon>
        <taxon>Agaricomycetidae</taxon>
        <taxon>Agaricales</taxon>
        <taxon>Pluteineae</taxon>
        <taxon>Amanitaceae</taxon>
        <taxon>Amanita</taxon>
    </lineage>
</organism>
<dbReference type="AlphaFoldDB" id="A0A0C2S8I9"/>
<dbReference type="PANTHER" id="PTHR13878">
    <property type="entry name" value="GULONOLACTONE OXIDASE"/>
    <property type="match status" value="1"/>
</dbReference>
<dbReference type="InterPro" id="IPR016166">
    <property type="entry name" value="FAD-bd_PCMH"/>
</dbReference>
<dbReference type="EMBL" id="KN818323">
    <property type="protein sequence ID" value="KIL59080.1"/>
    <property type="molecule type" value="Genomic_DNA"/>
</dbReference>
<sequence length="572" mass="61276">MRMKWLPVLLTVLASGAVDATEECRCLSFQSCWPSASEFSQLASQLSKPLIKPTPPASACYPPSNSSSNCSDVLSHLNNASWRSDLPGSMQMLNFESFTFPNGTIDACYYNTSLGFPCEQGNIPVLGVDARNVGDIQATVKFAKEHNLRLVIKNTGHDFLGRSAARGGFMLWTHNLKNITFDANFVPEGAPVSQTYQAITLGAGVQWNEAYKAVNDSGRFMVGGLSGGGSVGAAGGWILGGGHGALSPKYGLGVDNAIQFAVVLASGEYVIANAYKNADLFWALRGGGGGTYGVVVTVTYRTYEILPLTALKLDANFSSPQIAQDVVTDYLKLLPSLSDAGWGGYSVWSNTSFSITYFAPNVSLPDANATITPFLNRTKSIITNPQDLDFEIGAVDSFYDLYAFGFNVPSGAGGLLELTSRLMSRSIVKEDPEKVARLTLAVDGLSFSSVAGGAVSQVDPDATGLNPAWRDALGVLTGGASWDEGTSATEINRLRQAALAQLNDYLDKVSPDSGTYFNEASLYEKDPKKTFFGAHYTRLKAIKQLYDADDLFLVAEGVGSDDWDKALNCRLH</sequence>
<dbReference type="Pfam" id="PF01565">
    <property type="entry name" value="FAD_binding_4"/>
    <property type="match status" value="1"/>
</dbReference>
<evidence type="ECO:0000256" key="2">
    <source>
        <dbReference type="ARBA" id="ARBA00023002"/>
    </source>
</evidence>
<evidence type="ECO:0000313" key="5">
    <source>
        <dbReference type="EMBL" id="KIL59080.1"/>
    </source>
</evidence>
<dbReference type="PANTHER" id="PTHR13878:SF91">
    <property type="entry name" value="FAD BINDING DOMAIN PROTEIN (AFU_ORTHOLOGUE AFUA_6G12070)-RELATED"/>
    <property type="match status" value="1"/>
</dbReference>
<feature type="chain" id="PRO_5002171787" description="FAD-binding PCMH-type domain-containing protein" evidence="3">
    <location>
        <begin position="21"/>
        <end position="572"/>
    </location>
</feature>
<dbReference type="STRING" id="946122.A0A0C2S8I9"/>
<dbReference type="SUPFAM" id="SSF56176">
    <property type="entry name" value="FAD-binding/transporter-associated domain-like"/>
    <property type="match status" value="1"/>
</dbReference>
<feature type="signal peptide" evidence="3">
    <location>
        <begin position="1"/>
        <end position="20"/>
    </location>
</feature>
<dbReference type="InterPro" id="IPR050432">
    <property type="entry name" value="FAD-linked_Oxidoreductases_BP"/>
</dbReference>
<proteinExistence type="inferred from homology"/>
<dbReference type="InterPro" id="IPR036318">
    <property type="entry name" value="FAD-bd_PCMH-like_sf"/>
</dbReference>
<dbReference type="InParanoid" id="A0A0C2S8I9"/>
<evidence type="ECO:0000256" key="3">
    <source>
        <dbReference type="SAM" id="SignalP"/>
    </source>
</evidence>
<keyword evidence="2" id="KW-0560">Oxidoreductase</keyword>
<dbReference type="GO" id="GO:0071949">
    <property type="term" value="F:FAD binding"/>
    <property type="evidence" value="ECO:0007669"/>
    <property type="project" value="InterPro"/>
</dbReference>
<reference evidence="5 6" key="1">
    <citation type="submission" date="2014-04" db="EMBL/GenBank/DDBJ databases">
        <title>Evolutionary Origins and Diversification of the Mycorrhizal Mutualists.</title>
        <authorList>
            <consortium name="DOE Joint Genome Institute"/>
            <consortium name="Mycorrhizal Genomics Consortium"/>
            <person name="Kohler A."/>
            <person name="Kuo A."/>
            <person name="Nagy L.G."/>
            <person name="Floudas D."/>
            <person name="Copeland A."/>
            <person name="Barry K.W."/>
            <person name="Cichocki N."/>
            <person name="Veneault-Fourrey C."/>
            <person name="LaButti K."/>
            <person name="Lindquist E.A."/>
            <person name="Lipzen A."/>
            <person name="Lundell T."/>
            <person name="Morin E."/>
            <person name="Murat C."/>
            <person name="Riley R."/>
            <person name="Ohm R."/>
            <person name="Sun H."/>
            <person name="Tunlid A."/>
            <person name="Henrissat B."/>
            <person name="Grigoriev I.V."/>
            <person name="Hibbett D.S."/>
            <person name="Martin F."/>
        </authorList>
    </citation>
    <scope>NUCLEOTIDE SEQUENCE [LARGE SCALE GENOMIC DNA]</scope>
    <source>
        <strain evidence="5 6">Koide BX008</strain>
    </source>
</reference>
<dbReference type="OrthoDB" id="9983560at2759"/>